<proteinExistence type="inferred from homology"/>
<dbReference type="InterPro" id="IPR036291">
    <property type="entry name" value="NAD(P)-bd_dom_sf"/>
</dbReference>
<dbReference type="OrthoDB" id="9803628at2"/>
<dbReference type="Gene3D" id="3.40.50.720">
    <property type="entry name" value="NAD(P)-binding Rossmann-like Domain"/>
    <property type="match status" value="1"/>
</dbReference>
<feature type="binding site" evidence="12">
    <location>
        <begin position="72"/>
        <end position="73"/>
    </location>
    <ligand>
        <name>NAD(+)</name>
        <dbReference type="ChEBI" id="CHEBI:57540"/>
    </ligand>
</feature>
<evidence type="ECO:0000313" key="14">
    <source>
        <dbReference type="EMBL" id="SKA33327.1"/>
    </source>
</evidence>
<evidence type="ECO:0000313" key="15">
    <source>
        <dbReference type="Proteomes" id="UP000190092"/>
    </source>
</evidence>
<dbReference type="EC" id="1.3.1.9" evidence="10"/>
<evidence type="ECO:0000256" key="13">
    <source>
        <dbReference type="SAM" id="MobiDB-lite"/>
    </source>
</evidence>
<protein>
    <recommendedName>
        <fullName evidence="10">Enoyl-[acyl-carrier-protein] reductase [NADH]</fullName>
        <ecNumber evidence="10">1.3.1.9</ecNumber>
    </recommendedName>
</protein>
<evidence type="ECO:0000256" key="7">
    <source>
        <dbReference type="ARBA" id="ARBA00023098"/>
    </source>
</evidence>
<dbReference type="Pfam" id="PF13561">
    <property type="entry name" value="adh_short_C2"/>
    <property type="match status" value="1"/>
</dbReference>
<dbReference type="Proteomes" id="UP000190092">
    <property type="component" value="Unassembled WGS sequence"/>
</dbReference>
<evidence type="ECO:0000256" key="1">
    <source>
        <dbReference type="ARBA" id="ARBA00005194"/>
    </source>
</evidence>
<feature type="active site" description="Proton acceptor" evidence="11">
    <location>
        <position position="165"/>
    </location>
</feature>
<dbReference type="AlphaFoldDB" id="A0A1T4SYQ5"/>
<feature type="binding site" evidence="12">
    <location>
        <position position="102"/>
    </location>
    <ligand>
        <name>NAD(+)</name>
        <dbReference type="ChEBI" id="CHEBI:57540"/>
    </ligand>
</feature>
<evidence type="ECO:0000256" key="6">
    <source>
        <dbReference type="ARBA" id="ARBA00023027"/>
    </source>
</evidence>
<dbReference type="GO" id="GO:0006633">
    <property type="term" value="P:fatty acid biosynthetic process"/>
    <property type="evidence" value="ECO:0007669"/>
    <property type="project" value="UniProtKB-UniPathway"/>
</dbReference>
<evidence type="ECO:0000256" key="10">
    <source>
        <dbReference type="PIRNR" id="PIRNR000094"/>
    </source>
</evidence>
<dbReference type="EMBL" id="FUWJ01000011">
    <property type="protein sequence ID" value="SKA33327.1"/>
    <property type="molecule type" value="Genomic_DNA"/>
</dbReference>
<evidence type="ECO:0000256" key="3">
    <source>
        <dbReference type="ARBA" id="ARBA00022516"/>
    </source>
</evidence>
<keyword evidence="5 10" id="KW-0560">Oxidoreductase</keyword>
<keyword evidence="7" id="KW-0443">Lipid metabolism</keyword>
<feature type="active site" description="Proton acceptor" evidence="11">
    <location>
        <position position="155"/>
    </location>
</feature>
<feature type="binding site" evidence="12">
    <location>
        <position position="21"/>
    </location>
    <ligand>
        <name>NAD(+)</name>
        <dbReference type="ChEBI" id="CHEBI:57540"/>
    </ligand>
</feature>
<comment type="catalytic activity">
    <reaction evidence="9 10">
        <text>a 2,3-saturated acyl-[ACP] + NAD(+) = a (2E)-enoyl-[ACP] + NADH + H(+)</text>
        <dbReference type="Rhea" id="RHEA:10240"/>
        <dbReference type="Rhea" id="RHEA-COMP:9925"/>
        <dbReference type="Rhea" id="RHEA-COMP:9926"/>
        <dbReference type="ChEBI" id="CHEBI:15378"/>
        <dbReference type="ChEBI" id="CHEBI:57540"/>
        <dbReference type="ChEBI" id="CHEBI:57945"/>
        <dbReference type="ChEBI" id="CHEBI:78784"/>
        <dbReference type="ChEBI" id="CHEBI:78785"/>
        <dbReference type="EC" id="1.3.1.9"/>
    </reaction>
</comment>
<feature type="binding site" evidence="12">
    <location>
        <position position="172"/>
    </location>
    <ligand>
        <name>NAD(+)</name>
        <dbReference type="ChEBI" id="CHEBI:57540"/>
    </ligand>
</feature>
<organism evidence="14 15">
    <name type="scientific">Enhydrobacter aerosaccus</name>
    <dbReference type="NCBI Taxonomy" id="225324"/>
    <lineage>
        <taxon>Bacteria</taxon>
        <taxon>Pseudomonadati</taxon>
        <taxon>Pseudomonadota</taxon>
        <taxon>Alphaproteobacteria</taxon>
        <taxon>Hyphomicrobiales</taxon>
        <taxon>Enhydrobacter</taxon>
    </lineage>
</organism>
<evidence type="ECO:0000256" key="12">
    <source>
        <dbReference type="PIRSR" id="PIRSR000094-3"/>
    </source>
</evidence>
<keyword evidence="8 10" id="KW-0275">Fatty acid biosynthesis</keyword>
<keyword evidence="4" id="KW-0276">Fatty acid metabolism</keyword>
<evidence type="ECO:0000256" key="8">
    <source>
        <dbReference type="ARBA" id="ARBA00023160"/>
    </source>
</evidence>
<comment type="pathway">
    <text evidence="1">Lipid metabolism; fatty acid biosynthesis.</text>
</comment>
<evidence type="ECO:0000256" key="2">
    <source>
        <dbReference type="ARBA" id="ARBA00009233"/>
    </source>
</evidence>
<dbReference type="UniPathway" id="UPA00094"/>
<feature type="compositionally biased region" description="Basic and acidic residues" evidence="13">
    <location>
        <begin position="297"/>
        <end position="310"/>
    </location>
</feature>
<name>A0A1T4SYQ5_9HYPH</name>
<dbReference type="STRING" id="225324.SAMN02745126_05316"/>
<dbReference type="PANTHER" id="PTHR43159">
    <property type="entry name" value="ENOYL-[ACYL-CARRIER-PROTEIN] REDUCTASE"/>
    <property type="match status" value="1"/>
</dbReference>
<gene>
    <name evidence="14" type="ORF">SAMN02745126_05316</name>
</gene>
<feature type="region of interest" description="Disordered" evidence="13">
    <location>
        <begin position="289"/>
        <end position="310"/>
    </location>
</feature>
<keyword evidence="3 10" id="KW-0444">Lipid biosynthesis</keyword>
<keyword evidence="6 10" id="KW-0520">NAD</keyword>
<dbReference type="Gene3D" id="1.10.8.400">
    <property type="entry name" value="Enoyl acyl carrier protein reductase"/>
    <property type="match status" value="1"/>
</dbReference>
<dbReference type="RefSeq" id="WP_085937245.1">
    <property type="nucleotide sequence ID" value="NZ_FUWJ01000011.1"/>
</dbReference>
<dbReference type="InterPro" id="IPR002347">
    <property type="entry name" value="SDR_fam"/>
</dbReference>
<dbReference type="InterPro" id="IPR014358">
    <property type="entry name" value="Enoyl-ACP_Rdtase_NADH"/>
</dbReference>
<dbReference type="PANTHER" id="PTHR43159:SF2">
    <property type="entry name" value="ENOYL-[ACYL-CARRIER-PROTEIN] REDUCTASE [NADH], CHLOROPLASTIC"/>
    <property type="match status" value="1"/>
</dbReference>
<dbReference type="PIRSF" id="PIRSF000094">
    <property type="entry name" value="Enoyl-ACP_rdct"/>
    <property type="match status" value="1"/>
</dbReference>
<accession>A0A1T4SYQ5</accession>
<evidence type="ECO:0000256" key="9">
    <source>
        <dbReference type="ARBA" id="ARBA00048572"/>
    </source>
</evidence>
<keyword evidence="15" id="KW-1185">Reference proteome</keyword>
<comment type="similarity">
    <text evidence="2 10">Belongs to the short-chain dehydrogenases/reductases (SDR) family. FabI subfamily.</text>
</comment>
<dbReference type="SUPFAM" id="SSF51735">
    <property type="entry name" value="NAD(P)-binding Rossmann-fold domains"/>
    <property type="match status" value="1"/>
</dbReference>
<reference evidence="15" key="1">
    <citation type="submission" date="2017-02" db="EMBL/GenBank/DDBJ databases">
        <authorList>
            <person name="Varghese N."/>
            <person name="Submissions S."/>
        </authorList>
    </citation>
    <scope>NUCLEOTIDE SEQUENCE [LARGE SCALE GENOMIC DNA]</scope>
    <source>
        <strain evidence="15">ATCC 27094</strain>
    </source>
</reference>
<feature type="binding site" evidence="12">
    <location>
        <begin position="201"/>
        <end position="205"/>
    </location>
    <ligand>
        <name>NAD(+)</name>
        <dbReference type="ChEBI" id="CHEBI:57540"/>
    </ligand>
</feature>
<evidence type="ECO:0000256" key="11">
    <source>
        <dbReference type="PIRSR" id="PIRSR000094-1"/>
    </source>
</evidence>
<sequence length="310" mass="32898">MPDIAATPLGLLAGKRGLIMGLANERSLAWGIAKIAAAQGATLAFSYPNEAVGKRVRALTQELGKIELLSCDVASDEDIDRMVADLGQRWQGAPIDFVVHAISYSDKNELLGPYVRTSRSNFTTALDISCYSFTAVAQRVAPLMTAGGSLLTLTYYGAERVVPNYNVMGVAKAALEASVRYLAADLGALNIRVNAISAGPIKTLASNGISGMRHLIKWAELNAPLKRNTTIEDVGRAALSLISDLGQGITGEIVHVDNGYNIIGMLAVDEALRSVPVLTELGQQVERQKQYGATSLRDGKTEGGAGDDRP</sequence>
<dbReference type="GO" id="GO:0004318">
    <property type="term" value="F:enoyl-[acyl-carrier-protein] reductase (NADH) activity"/>
    <property type="evidence" value="ECO:0007669"/>
    <property type="project" value="UniProtKB-EC"/>
</dbReference>
<dbReference type="FunFam" id="3.40.50.720:FF:000054">
    <property type="entry name" value="Enoyl-[acyl-carrier-protein] reductase [NADH]"/>
    <property type="match status" value="1"/>
</dbReference>
<evidence type="ECO:0000256" key="4">
    <source>
        <dbReference type="ARBA" id="ARBA00022832"/>
    </source>
</evidence>
<evidence type="ECO:0000256" key="5">
    <source>
        <dbReference type="ARBA" id="ARBA00023002"/>
    </source>
</evidence>
<dbReference type="CDD" id="cd05372">
    <property type="entry name" value="ENR_SDR"/>
    <property type="match status" value="1"/>
</dbReference>